<evidence type="ECO:0000313" key="1">
    <source>
        <dbReference type="EMBL" id="SEQ51868.1"/>
    </source>
</evidence>
<dbReference type="PROSITE" id="PS51257">
    <property type="entry name" value="PROKAR_LIPOPROTEIN"/>
    <property type="match status" value="1"/>
</dbReference>
<dbReference type="InterPro" id="IPR002737">
    <property type="entry name" value="MEMO1_fam"/>
</dbReference>
<dbReference type="RefSeq" id="WP_074643776.1">
    <property type="nucleotide sequence ID" value="NZ_FOFU01000005.1"/>
</dbReference>
<evidence type="ECO:0008006" key="3">
    <source>
        <dbReference type="Google" id="ProtNLM"/>
    </source>
</evidence>
<dbReference type="Proteomes" id="UP000182360">
    <property type="component" value="Unassembled WGS sequence"/>
</dbReference>
<accession>A0A1H9GPI5</accession>
<dbReference type="Pfam" id="PF01875">
    <property type="entry name" value="Memo"/>
    <property type="match status" value="1"/>
</dbReference>
<name>A0A1H9GPI5_9SPIR</name>
<keyword evidence="2" id="KW-1185">Reference proteome</keyword>
<evidence type="ECO:0000313" key="2">
    <source>
        <dbReference type="Proteomes" id="UP000182360"/>
    </source>
</evidence>
<organism evidence="1 2">
    <name type="scientific">Treponema bryantii</name>
    <dbReference type="NCBI Taxonomy" id="163"/>
    <lineage>
        <taxon>Bacteria</taxon>
        <taxon>Pseudomonadati</taxon>
        <taxon>Spirochaetota</taxon>
        <taxon>Spirochaetia</taxon>
        <taxon>Spirochaetales</taxon>
        <taxon>Treponemataceae</taxon>
        <taxon>Treponema</taxon>
    </lineage>
</organism>
<dbReference type="OrthoDB" id="358344at2"/>
<protein>
    <recommendedName>
        <fullName evidence="3">AmmeMemoRadiSam system protein B</fullName>
    </recommendedName>
</protein>
<sequence length="301" mass="34136">MLCKRIRNSCIPLVLVWLAASVFFTVPVLLTGCRKPAASGQLIKTWEAAGEEIPPVIYEPPLEALPPAKAELWAGTVSHHLLAEKQINSWFSEIAKRRRVETFFIISPSHYGLSAQEWSLDNCRWETKNGIVYTDEKKEREIATALGVTYEPQVFPDEHGVNTLIPYISRYFPKAKVCVIAVHGEPPLNQKNAQFLADSLAPYFSEAGRKRNFLLISTDFAHHGDLEGTEFKDTRSREFFRNPSDSTWIFCGCDNRPGIYVISRFLTPDTKNAVLYHTNSFELSGLDGNDITSYFFSLFYN</sequence>
<gene>
    <name evidence="1" type="ORF">SAMN04487977_10583</name>
</gene>
<dbReference type="EMBL" id="FOFU01000005">
    <property type="protein sequence ID" value="SEQ51868.1"/>
    <property type="molecule type" value="Genomic_DNA"/>
</dbReference>
<proteinExistence type="predicted"/>
<dbReference type="NCBIfam" id="TIGR04336">
    <property type="entry name" value="AmmeMemoSam_B"/>
    <property type="match status" value="1"/>
</dbReference>
<dbReference type="Gene3D" id="3.40.830.10">
    <property type="entry name" value="LigB-like"/>
    <property type="match status" value="1"/>
</dbReference>
<reference evidence="1 2" key="1">
    <citation type="submission" date="2016-10" db="EMBL/GenBank/DDBJ databases">
        <authorList>
            <person name="de Groot N.N."/>
        </authorList>
    </citation>
    <scope>NUCLEOTIDE SEQUENCE [LARGE SCALE GENOMIC DNA]</scope>
    <source>
        <strain evidence="1 2">B25</strain>
    </source>
</reference>
<dbReference type="AlphaFoldDB" id="A0A1H9GPI5"/>